<proteinExistence type="predicted"/>
<dbReference type="AlphaFoldDB" id="A0A0M6WT79"/>
<protein>
    <submittedName>
        <fullName evidence="1">Uncharacterized protein</fullName>
    </submittedName>
</protein>
<accession>A0A0M6WT79</accession>
<gene>
    <name evidence="1" type="ORF">M72_30691</name>
</gene>
<reference evidence="2" key="1">
    <citation type="submission" date="2015-05" db="EMBL/GenBank/DDBJ databases">
        <authorList>
            <consortium name="Pathogen Informatics"/>
        </authorList>
    </citation>
    <scope>NUCLEOTIDE SEQUENCE [LARGE SCALE GENOMIC DNA]</scope>
    <source>
        <strain evidence="2">M72</strain>
    </source>
</reference>
<evidence type="ECO:0000313" key="2">
    <source>
        <dbReference type="Proteomes" id="UP000049979"/>
    </source>
</evidence>
<sequence length="97" mass="11599">MWKYSMCLLFLCPKDNNKYQYTKGDQGLGKPNKIYVYDLLKADNDNWLPKQFKHRKGGQIRKKYYDHAKENVAFERCVDVVTSLTAVFRLYESYCKK</sequence>
<organism evidence="1 2">
    <name type="scientific">Roseburia faecis</name>
    <dbReference type="NCBI Taxonomy" id="301302"/>
    <lineage>
        <taxon>Bacteria</taxon>
        <taxon>Bacillati</taxon>
        <taxon>Bacillota</taxon>
        <taxon>Clostridia</taxon>
        <taxon>Lachnospirales</taxon>
        <taxon>Lachnospiraceae</taxon>
        <taxon>Roseburia</taxon>
    </lineage>
</organism>
<dbReference type="EMBL" id="CVRR01000029">
    <property type="protein sequence ID" value="CRL39852.1"/>
    <property type="molecule type" value="Genomic_DNA"/>
</dbReference>
<evidence type="ECO:0000313" key="1">
    <source>
        <dbReference type="EMBL" id="CRL39852.1"/>
    </source>
</evidence>
<keyword evidence="2" id="KW-1185">Reference proteome</keyword>
<dbReference type="Proteomes" id="UP000049979">
    <property type="component" value="Unassembled WGS sequence"/>
</dbReference>
<name>A0A0M6WT79_9FIRM</name>